<evidence type="ECO:0000259" key="2">
    <source>
        <dbReference type="PROSITE" id="PS50404"/>
    </source>
</evidence>
<dbReference type="EMBL" id="QDEB01027711">
    <property type="protein sequence ID" value="RZC40241.1"/>
    <property type="molecule type" value="Genomic_DNA"/>
</dbReference>
<dbReference type="SFLD" id="SFLDG01153">
    <property type="entry name" value="Main.4:_Theta-like"/>
    <property type="match status" value="1"/>
</dbReference>
<evidence type="ECO:0000259" key="3">
    <source>
        <dbReference type="PROSITE" id="PS50405"/>
    </source>
</evidence>
<dbReference type="InterPro" id="IPR004045">
    <property type="entry name" value="Glutathione_S-Trfase_N"/>
</dbReference>
<dbReference type="PROSITE" id="PS50405">
    <property type="entry name" value="GST_CTER"/>
    <property type="match status" value="1"/>
</dbReference>
<sequence length="222" mass="24455">QKMGVTLYHFPPSAPSRGALLAARAVGIDIDIQTVDLFAKEQLKPDFVKINPQHTVPTLVDGDFTVWDSHAIGPYLVRTYGKDDSLYPLDPKKKAVVDQRLYFDCGTLYPRIRQICFPVLFLGEEEILDEHKTSLDEALGFLDVFLEGNNFVAGDTLTVADCSLIASISSIVAVGWDISPYSNVASWFARCALTIPDYDESNQAGAEQFGKAVRKKLAPGQI</sequence>
<dbReference type="Gene3D" id="1.20.1050.10">
    <property type="match status" value="1"/>
</dbReference>
<feature type="non-terminal residue" evidence="4">
    <location>
        <position position="1"/>
    </location>
</feature>
<dbReference type="Proteomes" id="UP000292052">
    <property type="component" value="Unassembled WGS sequence"/>
</dbReference>
<name>A0A482W512_ASBVE</name>
<dbReference type="OrthoDB" id="2309723at2759"/>
<reference evidence="4 5" key="1">
    <citation type="submission" date="2017-03" db="EMBL/GenBank/DDBJ databases">
        <title>Genome of the blue death feigning beetle - Asbolus verrucosus.</title>
        <authorList>
            <person name="Rider S.D."/>
        </authorList>
    </citation>
    <scope>NUCLEOTIDE SEQUENCE [LARGE SCALE GENOMIC DNA]</scope>
    <source>
        <strain evidence="4">Butters</strain>
        <tissue evidence="4">Head and leg muscle</tissue>
    </source>
</reference>
<dbReference type="FunFam" id="3.40.30.10:FF:000034">
    <property type="entry name" value="glutathione S-transferase 1"/>
    <property type="match status" value="1"/>
</dbReference>
<dbReference type="InterPro" id="IPR010987">
    <property type="entry name" value="Glutathione-S-Trfase_C-like"/>
</dbReference>
<keyword evidence="5" id="KW-1185">Reference proteome</keyword>
<dbReference type="InterPro" id="IPR036249">
    <property type="entry name" value="Thioredoxin-like_sf"/>
</dbReference>
<dbReference type="SFLD" id="SFLDS00019">
    <property type="entry name" value="Glutathione_Transferase_(cytos"/>
    <property type="match status" value="1"/>
</dbReference>
<dbReference type="SUPFAM" id="SSF52833">
    <property type="entry name" value="Thioredoxin-like"/>
    <property type="match status" value="1"/>
</dbReference>
<protein>
    <submittedName>
        <fullName evidence="4">Glutathione S-transferase 1</fullName>
    </submittedName>
</protein>
<dbReference type="GO" id="GO:0004364">
    <property type="term" value="F:glutathione transferase activity"/>
    <property type="evidence" value="ECO:0007669"/>
    <property type="project" value="TreeGrafter"/>
</dbReference>
<comment type="caution">
    <text evidence="4">The sequence shown here is derived from an EMBL/GenBank/DDBJ whole genome shotgun (WGS) entry which is preliminary data.</text>
</comment>
<dbReference type="SFLD" id="SFLDG00358">
    <property type="entry name" value="Main_(cytGST)"/>
    <property type="match status" value="1"/>
</dbReference>
<comment type="subunit">
    <text evidence="1">Homodimer.</text>
</comment>
<dbReference type="CDD" id="cd03177">
    <property type="entry name" value="GST_C_Delta_Epsilon"/>
    <property type="match status" value="1"/>
</dbReference>
<feature type="domain" description="GST N-terminal" evidence="2">
    <location>
        <begin position="3"/>
        <end position="84"/>
    </location>
</feature>
<evidence type="ECO:0000313" key="5">
    <source>
        <dbReference type="Proteomes" id="UP000292052"/>
    </source>
</evidence>
<evidence type="ECO:0000256" key="1">
    <source>
        <dbReference type="ARBA" id="ARBA00011738"/>
    </source>
</evidence>
<dbReference type="Gene3D" id="3.40.30.10">
    <property type="entry name" value="Glutaredoxin"/>
    <property type="match status" value="1"/>
</dbReference>
<dbReference type="CDD" id="cd03045">
    <property type="entry name" value="GST_N_Delta_Epsilon"/>
    <property type="match status" value="1"/>
</dbReference>
<dbReference type="InterPro" id="IPR036282">
    <property type="entry name" value="Glutathione-S-Trfase_C_sf"/>
</dbReference>
<keyword evidence="4" id="KW-0808">Transferase</keyword>
<dbReference type="STRING" id="1661398.A0A482W512"/>
<proteinExistence type="predicted"/>
<dbReference type="PANTHER" id="PTHR43969">
    <property type="entry name" value="GLUTATHIONE S TRANSFERASE D10, ISOFORM A-RELATED"/>
    <property type="match status" value="1"/>
</dbReference>
<organism evidence="4 5">
    <name type="scientific">Asbolus verrucosus</name>
    <name type="common">Desert ironclad beetle</name>
    <dbReference type="NCBI Taxonomy" id="1661398"/>
    <lineage>
        <taxon>Eukaryota</taxon>
        <taxon>Metazoa</taxon>
        <taxon>Ecdysozoa</taxon>
        <taxon>Arthropoda</taxon>
        <taxon>Hexapoda</taxon>
        <taxon>Insecta</taxon>
        <taxon>Pterygota</taxon>
        <taxon>Neoptera</taxon>
        <taxon>Endopterygota</taxon>
        <taxon>Coleoptera</taxon>
        <taxon>Polyphaga</taxon>
        <taxon>Cucujiformia</taxon>
        <taxon>Tenebrionidae</taxon>
        <taxon>Pimeliinae</taxon>
        <taxon>Asbolus</taxon>
    </lineage>
</organism>
<dbReference type="AlphaFoldDB" id="A0A482W512"/>
<dbReference type="SUPFAM" id="SSF47616">
    <property type="entry name" value="GST C-terminal domain-like"/>
    <property type="match status" value="1"/>
</dbReference>
<dbReference type="Pfam" id="PF02798">
    <property type="entry name" value="GST_N"/>
    <property type="match status" value="1"/>
</dbReference>
<dbReference type="PROSITE" id="PS50404">
    <property type="entry name" value="GST_NTER"/>
    <property type="match status" value="1"/>
</dbReference>
<dbReference type="Pfam" id="PF13410">
    <property type="entry name" value="GST_C_2"/>
    <property type="match status" value="1"/>
</dbReference>
<accession>A0A482W512</accession>
<feature type="domain" description="GST C-terminal" evidence="3">
    <location>
        <begin position="90"/>
        <end position="219"/>
    </location>
</feature>
<evidence type="ECO:0000313" key="4">
    <source>
        <dbReference type="EMBL" id="RZC40241.1"/>
    </source>
</evidence>
<dbReference type="GO" id="GO:0006749">
    <property type="term" value="P:glutathione metabolic process"/>
    <property type="evidence" value="ECO:0007669"/>
    <property type="project" value="TreeGrafter"/>
</dbReference>
<dbReference type="FunFam" id="1.20.1050.10:FF:000007">
    <property type="entry name" value="Glutathione S-transferase 1-1"/>
    <property type="match status" value="1"/>
</dbReference>
<dbReference type="InterPro" id="IPR040079">
    <property type="entry name" value="Glutathione_S-Trfase"/>
</dbReference>
<dbReference type="PANTHER" id="PTHR43969:SF9">
    <property type="entry name" value="GLUTATHIONE S TRANSFERASE D10, ISOFORM A-RELATED"/>
    <property type="match status" value="1"/>
</dbReference>
<gene>
    <name evidence="4" type="ORF">BDFB_008116</name>
</gene>